<dbReference type="EMBL" id="JADCTT010000014">
    <property type="protein sequence ID" value="KAF9744340.1"/>
    <property type="molecule type" value="Genomic_DNA"/>
</dbReference>
<dbReference type="AlphaFoldDB" id="A0A8H7K6E7"/>
<proteinExistence type="predicted"/>
<reference evidence="1" key="1">
    <citation type="submission" date="2020-10" db="EMBL/GenBank/DDBJ databases">
        <title>High-Quality Genome Resource of Clonostachys rosea strain S41 by Oxford Nanopore Long-Read Sequencing.</title>
        <authorList>
            <person name="Wang H."/>
        </authorList>
    </citation>
    <scope>NUCLEOTIDE SEQUENCE</scope>
    <source>
        <strain evidence="1">S41</strain>
    </source>
</reference>
<name>A0A8H7K6E7_BIOOC</name>
<evidence type="ECO:0000313" key="1">
    <source>
        <dbReference type="EMBL" id="KAF9744340.1"/>
    </source>
</evidence>
<dbReference type="Proteomes" id="UP000616885">
    <property type="component" value="Unassembled WGS sequence"/>
</dbReference>
<comment type="caution">
    <text evidence="1">The sequence shown here is derived from an EMBL/GenBank/DDBJ whole genome shotgun (WGS) entry which is preliminary data.</text>
</comment>
<protein>
    <submittedName>
        <fullName evidence="1">Uncharacterized protein</fullName>
    </submittedName>
</protein>
<evidence type="ECO:0000313" key="2">
    <source>
        <dbReference type="Proteomes" id="UP000616885"/>
    </source>
</evidence>
<gene>
    <name evidence="1" type="ORF">IM811_005121</name>
</gene>
<sequence length="121" mass="12858">MSDNNQNQQSQPSLMGGHAQWVKGAAEVSWQIRDSASIDAINLRKLADCTSVSRLPLATSAAHSHAWKSSGEQDKAAGVAVMKKASETRDEGQGYGRVEELAGKATGCEGMRKEGAASKRE</sequence>
<accession>A0A8H7K6E7</accession>
<organism evidence="1 2">
    <name type="scientific">Bionectria ochroleuca</name>
    <name type="common">Gliocladium roseum</name>
    <dbReference type="NCBI Taxonomy" id="29856"/>
    <lineage>
        <taxon>Eukaryota</taxon>
        <taxon>Fungi</taxon>
        <taxon>Dikarya</taxon>
        <taxon>Ascomycota</taxon>
        <taxon>Pezizomycotina</taxon>
        <taxon>Sordariomycetes</taxon>
        <taxon>Hypocreomycetidae</taxon>
        <taxon>Hypocreales</taxon>
        <taxon>Bionectriaceae</taxon>
        <taxon>Clonostachys</taxon>
    </lineage>
</organism>